<dbReference type="PANTHER" id="PTHR31672">
    <property type="entry name" value="BNACNNG10540D PROTEIN"/>
    <property type="match status" value="1"/>
</dbReference>
<accession>A0A835BAC2</accession>
<dbReference type="Proteomes" id="UP000636709">
    <property type="component" value="Unassembled WGS sequence"/>
</dbReference>
<dbReference type="InterPro" id="IPR017451">
    <property type="entry name" value="F-box-assoc_interact_dom"/>
</dbReference>
<dbReference type="Pfam" id="PF08268">
    <property type="entry name" value="FBA_3"/>
    <property type="match status" value="1"/>
</dbReference>
<dbReference type="EMBL" id="JACEFO010002125">
    <property type="protein sequence ID" value="KAF8679192.1"/>
    <property type="molecule type" value="Genomic_DNA"/>
</dbReference>
<proteinExistence type="predicted"/>
<comment type="caution">
    <text evidence="3">The sequence shown here is derived from an EMBL/GenBank/DDBJ whole genome shotgun (WGS) entry which is preliminary data.</text>
</comment>
<evidence type="ECO:0000256" key="1">
    <source>
        <dbReference type="SAM" id="MobiDB-lite"/>
    </source>
</evidence>
<evidence type="ECO:0000313" key="4">
    <source>
        <dbReference type="Proteomes" id="UP000636709"/>
    </source>
</evidence>
<keyword evidence="4" id="KW-1185">Reference proteome</keyword>
<organism evidence="3 4">
    <name type="scientific">Digitaria exilis</name>
    <dbReference type="NCBI Taxonomy" id="1010633"/>
    <lineage>
        <taxon>Eukaryota</taxon>
        <taxon>Viridiplantae</taxon>
        <taxon>Streptophyta</taxon>
        <taxon>Embryophyta</taxon>
        <taxon>Tracheophyta</taxon>
        <taxon>Spermatophyta</taxon>
        <taxon>Magnoliopsida</taxon>
        <taxon>Liliopsida</taxon>
        <taxon>Poales</taxon>
        <taxon>Poaceae</taxon>
        <taxon>PACMAD clade</taxon>
        <taxon>Panicoideae</taxon>
        <taxon>Panicodae</taxon>
        <taxon>Paniceae</taxon>
        <taxon>Anthephorinae</taxon>
        <taxon>Digitaria</taxon>
    </lineage>
</organism>
<dbReference type="PANTHER" id="PTHR31672:SF2">
    <property type="entry name" value="F-BOX DOMAIN-CONTAINING PROTEIN"/>
    <property type="match status" value="1"/>
</dbReference>
<feature type="domain" description="F-box associated beta-propeller type 3" evidence="2">
    <location>
        <begin position="146"/>
        <end position="369"/>
    </location>
</feature>
<reference evidence="3" key="1">
    <citation type="submission" date="2020-07" db="EMBL/GenBank/DDBJ databases">
        <title>Genome sequence and genetic diversity analysis of an under-domesticated orphan crop, white fonio (Digitaria exilis).</title>
        <authorList>
            <person name="Bennetzen J.L."/>
            <person name="Chen S."/>
            <person name="Ma X."/>
            <person name="Wang X."/>
            <person name="Yssel A.E.J."/>
            <person name="Chaluvadi S.R."/>
            <person name="Johnson M."/>
            <person name="Gangashetty P."/>
            <person name="Hamidou F."/>
            <person name="Sanogo M.D."/>
            <person name="Zwaenepoel A."/>
            <person name="Wallace J."/>
            <person name="Van De Peer Y."/>
            <person name="Van Deynze A."/>
        </authorList>
    </citation>
    <scope>NUCLEOTIDE SEQUENCE</scope>
    <source>
        <tissue evidence="3">Leaves</tissue>
    </source>
</reference>
<dbReference type="NCBIfam" id="TIGR01640">
    <property type="entry name" value="F_box_assoc_1"/>
    <property type="match status" value="1"/>
</dbReference>
<gene>
    <name evidence="3" type="ORF">HU200_045959</name>
</gene>
<name>A0A835BAC2_9POAL</name>
<dbReference type="InterPro" id="IPR013187">
    <property type="entry name" value="F-box-assoc_dom_typ3"/>
</dbReference>
<evidence type="ECO:0000313" key="3">
    <source>
        <dbReference type="EMBL" id="KAF8679192.1"/>
    </source>
</evidence>
<protein>
    <recommendedName>
        <fullName evidence="2">F-box associated beta-propeller type 3 domain-containing protein</fullName>
    </recommendedName>
</protein>
<feature type="compositionally biased region" description="Low complexity" evidence="1">
    <location>
        <begin position="21"/>
        <end position="54"/>
    </location>
</feature>
<dbReference type="InterPro" id="IPR050796">
    <property type="entry name" value="SCF_F-box_component"/>
</dbReference>
<sequence>MGAHDPTRRTPPPPAPRPGHASSPTTSSAISSSACQPPPSSASAPSANNGAPSSTTLAFPALTSHHRHRPRMPLLCLRHDDPPDHPTTPRHFRVRLEAIDLRATCPVIRFTAPARRDYMRRAPRPGSVIGGAPVGPLIVRDEGEFQVHGSCDGVLLVSYKASSYLCNPARRRWTKVPAGTSDGIVGFYTHRPSSEFRMLRRSMHNNTGSVDYDYRILILSPPNTSRGITGGPHSDELLATMRLRPASESPPAIVAGNLHWLPRPNNCSDLPVFDPVSETFRRMRPPPAVEEADGQAQALVELDGKLTVTLTRGNVATAEHWVLQDYEREDSWRCELKVPLPSEADIVHDRPGAVIVVSLEGDVIVQCTQCLLQCDAKGRVLKRHQPAAHHRIIAPRSARQRQWSRDQNWVWGHSVASLLLIRFSNAHRPHAWERCRVTTLASRIAFASRSGGAYVWASRLRSTTTAAPALVRSARARRGGDGGLLPAHAFGAPANPVLTTGALVAVAIGARCRQRPWLVAVGGCICRGGHGQTSRPRPQKLDDG</sequence>
<dbReference type="AlphaFoldDB" id="A0A835BAC2"/>
<evidence type="ECO:0000259" key="2">
    <source>
        <dbReference type="Pfam" id="PF08268"/>
    </source>
</evidence>
<feature type="region of interest" description="Disordered" evidence="1">
    <location>
        <begin position="1"/>
        <end position="57"/>
    </location>
</feature>
<dbReference type="OrthoDB" id="1867694at2759"/>